<keyword evidence="6" id="KW-1185">Reference proteome</keyword>
<feature type="compositionally biased region" description="Low complexity" evidence="4">
    <location>
        <begin position="1"/>
        <end position="19"/>
    </location>
</feature>
<dbReference type="InterPro" id="IPR051685">
    <property type="entry name" value="Ycf3/AcsC/BcsC/TPR_MFPF"/>
</dbReference>
<dbReference type="Pfam" id="PF13432">
    <property type="entry name" value="TPR_16"/>
    <property type="match status" value="1"/>
</dbReference>
<organism evidence="5 6">
    <name type="scientific">Thiorhodovibrio frisius</name>
    <dbReference type="NCBI Taxonomy" id="631362"/>
    <lineage>
        <taxon>Bacteria</taxon>
        <taxon>Pseudomonadati</taxon>
        <taxon>Pseudomonadota</taxon>
        <taxon>Gammaproteobacteria</taxon>
        <taxon>Chromatiales</taxon>
        <taxon>Chromatiaceae</taxon>
        <taxon>Thiorhodovibrio</taxon>
    </lineage>
</organism>
<dbReference type="Pfam" id="PF14559">
    <property type="entry name" value="TPR_19"/>
    <property type="match status" value="1"/>
</dbReference>
<accession>H8Z089</accession>
<feature type="region of interest" description="Disordered" evidence="4">
    <location>
        <begin position="1"/>
        <end position="21"/>
    </location>
</feature>
<sequence length="685" mass="74435">MTATLAEPEAPAAHSPSPAFSTQAEATARARLADNPYDPQALAELATALLDQGQHEQAAKYLRQALIEAPERAELHFMLGLALEPIGRIRESAAAFEQTIARNPGHADAWNNLGAMHIRLREYEQATNAFVRAAQLQPGNSHYYSNLGSALREQGKLEEARPILEKTVELDPNNACAWTNLGDVLSACNQPQEGSRCYQRALELNPDEPAAAYNQSIERLAGGDLANGWSAYETRKRLTPLAHARYPYPHLLPPDGPQPNGLQANGQAPSNADSPDPPAGPGDISDKTILVYAEQGVGDEILFVNCIPDLIRDAGQVIIDCDPRLAALFARSFPEATIHPVDRARNKTGPKPKLPAGQEVDYQIAAGSLPGIYRKSLADFPGQGQHQGYLKPDPERVAHWRARLAELGEGRKIGFAWRSGLRSARRDVGYTDIDDWGPILSLPGNKFINLQYGECADELAHAQDSFGVDIVNFGGQELDLKDDLDDCAALYQALDLIIGPNTAVTSLAGATGANVWMLGGGWIRHAQPNPPWYPGLVAINEPLQAACTQPSAQRSLLLAIKLAELDAPKPPVPAPQTPEPPTIHYWGKLAKLFSQTAHHCEGIGHAIAHYKPQWLCSRAFLQAMTKADQHAKTGEGLILLALLHGYLDDLTQAEKLIEQAYAIDETVQDGFARLAWLQFHKVSAV</sequence>
<proteinExistence type="predicted"/>
<dbReference type="PROSITE" id="PS50005">
    <property type="entry name" value="TPR"/>
    <property type="match status" value="5"/>
</dbReference>
<feature type="repeat" description="TPR" evidence="3">
    <location>
        <begin position="39"/>
        <end position="72"/>
    </location>
</feature>
<reference evidence="5 6" key="2">
    <citation type="submission" date="2011-11" db="EMBL/GenBank/DDBJ databases">
        <authorList>
            <consortium name="US DOE Joint Genome Institute"/>
            <person name="Lucas S."/>
            <person name="Han J."/>
            <person name="Lapidus A."/>
            <person name="Cheng J.-F."/>
            <person name="Goodwin L."/>
            <person name="Pitluck S."/>
            <person name="Peters L."/>
            <person name="Ovchinnikova G."/>
            <person name="Zhang X."/>
            <person name="Detter J.C."/>
            <person name="Han C."/>
            <person name="Tapia R."/>
            <person name="Land M."/>
            <person name="Hauser L."/>
            <person name="Kyrpides N."/>
            <person name="Ivanova N."/>
            <person name="Pagani I."/>
            <person name="Vogl K."/>
            <person name="Liu Z."/>
            <person name="Overmann J."/>
            <person name="Frigaard N.-U."/>
            <person name="Bryant D."/>
            <person name="Woyke T."/>
        </authorList>
    </citation>
    <scope>NUCLEOTIDE SEQUENCE [LARGE SCALE GENOMIC DNA]</scope>
    <source>
        <strain evidence="5 6">970</strain>
    </source>
</reference>
<gene>
    <name evidence="5" type="ORF">Thi970DRAFT_02550</name>
</gene>
<keyword evidence="2 3" id="KW-0802">TPR repeat</keyword>
<feature type="repeat" description="TPR" evidence="3">
    <location>
        <begin position="107"/>
        <end position="140"/>
    </location>
</feature>
<evidence type="ECO:0000256" key="2">
    <source>
        <dbReference type="ARBA" id="ARBA00022803"/>
    </source>
</evidence>
<feature type="region of interest" description="Disordered" evidence="4">
    <location>
        <begin position="248"/>
        <end position="285"/>
    </location>
</feature>
<dbReference type="AlphaFoldDB" id="H8Z089"/>
<dbReference type="PROSITE" id="PS50293">
    <property type="entry name" value="TPR_REGION"/>
    <property type="match status" value="2"/>
</dbReference>
<dbReference type="OrthoDB" id="9814042at2"/>
<dbReference type="InterPro" id="IPR011990">
    <property type="entry name" value="TPR-like_helical_dom_sf"/>
</dbReference>
<protein>
    <submittedName>
        <fullName evidence="5">Flp pilus assembly protein TadD</fullName>
    </submittedName>
</protein>
<dbReference type="Gene3D" id="1.25.40.10">
    <property type="entry name" value="Tetratricopeptide repeat domain"/>
    <property type="match status" value="2"/>
</dbReference>
<name>H8Z089_9GAMM</name>
<feature type="repeat" description="TPR" evidence="3">
    <location>
        <begin position="175"/>
        <end position="208"/>
    </location>
</feature>
<dbReference type="SMART" id="SM00028">
    <property type="entry name" value="TPR"/>
    <property type="match status" value="6"/>
</dbReference>
<dbReference type="RefSeq" id="WP_009148992.1">
    <property type="nucleotide sequence ID" value="NZ_CP121471.1"/>
</dbReference>
<dbReference type="PANTHER" id="PTHR44943:SF8">
    <property type="entry name" value="TPR REPEAT-CONTAINING PROTEIN MJ0263"/>
    <property type="match status" value="1"/>
</dbReference>
<dbReference type="Pfam" id="PF13181">
    <property type="entry name" value="TPR_8"/>
    <property type="match status" value="1"/>
</dbReference>
<dbReference type="Proteomes" id="UP000002964">
    <property type="component" value="Unassembled WGS sequence"/>
</dbReference>
<reference evidence="6" key="1">
    <citation type="submission" date="2011-06" db="EMBL/GenBank/DDBJ databases">
        <authorList>
            <consortium name="US DOE Joint Genome Institute (JGI-PGF)"/>
            <person name="Lucas S."/>
            <person name="Han J."/>
            <person name="Lapidus A."/>
            <person name="Cheng J.-F."/>
            <person name="Goodwin L."/>
            <person name="Pitluck S."/>
            <person name="Peters L."/>
            <person name="Land M.L."/>
            <person name="Hauser L."/>
            <person name="Vogl K."/>
            <person name="Liu Z."/>
            <person name="Overmann J."/>
            <person name="Frigaard N.-U."/>
            <person name="Bryant D.A."/>
            <person name="Woyke T.J."/>
        </authorList>
    </citation>
    <scope>NUCLEOTIDE SEQUENCE [LARGE SCALE GENOMIC DNA]</scope>
    <source>
        <strain evidence="6">970</strain>
    </source>
</reference>
<evidence type="ECO:0000256" key="3">
    <source>
        <dbReference type="PROSITE-ProRule" id="PRU00339"/>
    </source>
</evidence>
<keyword evidence="1" id="KW-0677">Repeat</keyword>
<dbReference type="STRING" id="631362.Thi970DRAFT_02550"/>
<dbReference type="SUPFAM" id="SSF53756">
    <property type="entry name" value="UDP-Glycosyltransferase/glycogen phosphorylase"/>
    <property type="match status" value="1"/>
</dbReference>
<evidence type="ECO:0000256" key="4">
    <source>
        <dbReference type="SAM" id="MobiDB-lite"/>
    </source>
</evidence>
<evidence type="ECO:0000256" key="1">
    <source>
        <dbReference type="ARBA" id="ARBA00022737"/>
    </source>
</evidence>
<evidence type="ECO:0000313" key="5">
    <source>
        <dbReference type="EMBL" id="EIC22297.1"/>
    </source>
</evidence>
<dbReference type="InterPro" id="IPR019734">
    <property type="entry name" value="TPR_rpt"/>
</dbReference>
<dbReference type="SUPFAM" id="SSF48452">
    <property type="entry name" value="TPR-like"/>
    <property type="match status" value="1"/>
</dbReference>
<evidence type="ECO:0000313" key="6">
    <source>
        <dbReference type="Proteomes" id="UP000002964"/>
    </source>
</evidence>
<dbReference type="HOGENOM" id="CLU_401658_0_0_6"/>
<dbReference type="eggNOG" id="COG0457">
    <property type="taxonomic scope" value="Bacteria"/>
</dbReference>
<feature type="repeat" description="TPR" evidence="3">
    <location>
        <begin position="73"/>
        <end position="106"/>
    </location>
</feature>
<dbReference type="EMBL" id="JH603169">
    <property type="protein sequence ID" value="EIC22297.1"/>
    <property type="molecule type" value="Genomic_DNA"/>
</dbReference>
<feature type="repeat" description="TPR" evidence="3">
    <location>
        <begin position="141"/>
        <end position="174"/>
    </location>
</feature>
<dbReference type="PANTHER" id="PTHR44943">
    <property type="entry name" value="CELLULOSE SYNTHASE OPERON PROTEIN C"/>
    <property type="match status" value="1"/>
</dbReference>